<keyword evidence="9 12" id="KW-0406">Ion transport</keyword>
<dbReference type="AlphaFoldDB" id="A0A8X8RH68"/>
<evidence type="ECO:0000256" key="10">
    <source>
        <dbReference type="ARBA" id="ARBA00023128"/>
    </source>
</evidence>
<evidence type="ECO:0000256" key="8">
    <source>
        <dbReference type="ARBA" id="ARBA00022989"/>
    </source>
</evidence>
<proteinExistence type="inferred from homology"/>
<keyword evidence="10 12" id="KW-0496">Mitochondrion</keyword>
<dbReference type="GO" id="GO:0045259">
    <property type="term" value="C:proton-transporting ATP synthase complex"/>
    <property type="evidence" value="ECO:0007669"/>
    <property type="project" value="UniProtKB-KW"/>
</dbReference>
<name>A0A8X8RH68_9NEOP</name>
<dbReference type="Pfam" id="PF00895">
    <property type="entry name" value="ATP-synt_8"/>
    <property type="match status" value="1"/>
</dbReference>
<comment type="subunit">
    <text evidence="3">F-type ATPases have 2 components, CF(1) - the catalytic core - and CF(0) - the membrane proton channel.</text>
</comment>
<keyword evidence="5 12" id="KW-0138">CF(0)</keyword>
<keyword evidence="8 13" id="KW-1133">Transmembrane helix</keyword>
<evidence type="ECO:0000256" key="5">
    <source>
        <dbReference type="ARBA" id="ARBA00022547"/>
    </source>
</evidence>
<evidence type="ECO:0000256" key="9">
    <source>
        <dbReference type="ARBA" id="ARBA00023065"/>
    </source>
</evidence>
<comment type="similarity">
    <text evidence="2 12">Belongs to the ATPase protein 8 family.</text>
</comment>
<evidence type="ECO:0000313" key="14">
    <source>
        <dbReference type="EMBL" id="URX53580.1"/>
    </source>
</evidence>
<keyword evidence="11 13" id="KW-0472">Membrane</keyword>
<dbReference type="EMBL" id="OM991370">
    <property type="protein sequence ID" value="URX53580.1"/>
    <property type="molecule type" value="Genomic_DNA"/>
</dbReference>
<gene>
    <name evidence="14" type="primary">ATP8</name>
</gene>
<keyword evidence="4 12" id="KW-0813">Transport</keyword>
<comment type="subcellular location">
    <subcellularLocation>
        <location evidence="1 12">Mitochondrion membrane</location>
        <topology evidence="1 12">Single-pass membrane protein</topology>
    </subcellularLocation>
</comment>
<reference evidence="14" key="1">
    <citation type="journal article" date="2022" name="Mol. Biol. Evol.">
        <title>Molecular phylogeny reveals the past transoceanic voyages of drywood termites (Isoptera, Kalotermitidae).</title>
        <authorList>
            <person name="Bucek A."/>
            <person name="Wang M."/>
            <person name="Sobotnik J."/>
            <person name="Hellemans S."/>
            <person name="Sillam-Dusses D."/>
            <person name="Mizumoto N."/>
            <person name="Stiblik P."/>
            <person name="Clitheroe C."/>
            <person name="Lu T."/>
            <person name="Gonzalez Plaza J.J."/>
            <person name="Mohagan A."/>
            <person name="Rafanomezantsoa J.J."/>
            <person name="Fisher B."/>
            <person name="Engel M.S."/>
            <person name="Roisin Y."/>
            <person name="Evans T.A."/>
            <person name="Scheffrahn R."/>
            <person name="Bourguignon T."/>
        </authorList>
    </citation>
    <scope>NUCLEOTIDE SEQUENCE</scope>
    <source>
        <strain evidence="14">KE15-10</strain>
    </source>
</reference>
<evidence type="ECO:0000256" key="13">
    <source>
        <dbReference type="SAM" id="Phobius"/>
    </source>
</evidence>
<organism evidence="14">
    <name type="scientific">Neotermes cf. meruensis</name>
    <dbReference type="NCBI Taxonomy" id="2942758"/>
    <lineage>
        <taxon>Eukaryota</taxon>
        <taxon>Metazoa</taxon>
        <taxon>Ecdysozoa</taxon>
        <taxon>Arthropoda</taxon>
        <taxon>Hexapoda</taxon>
        <taxon>Insecta</taxon>
        <taxon>Pterygota</taxon>
        <taxon>Neoptera</taxon>
        <taxon>Polyneoptera</taxon>
        <taxon>Dictyoptera</taxon>
        <taxon>Blattodea</taxon>
        <taxon>Blattoidea</taxon>
        <taxon>Termitoidae</taxon>
        <taxon>Kalotermitidae</taxon>
        <taxon>Neotermitinae</taxon>
        <taxon>Neotermes</taxon>
    </lineage>
</organism>
<evidence type="ECO:0000256" key="3">
    <source>
        <dbReference type="ARBA" id="ARBA00011291"/>
    </source>
</evidence>
<dbReference type="InterPro" id="IPR001421">
    <property type="entry name" value="ATP8_metazoa"/>
</dbReference>
<dbReference type="GO" id="GO:0031966">
    <property type="term" value="C:mitochondrial membrane"/>
    <property type="evidence" value="ECO:0007669"/>
    <property type="project" value="UniProtKB-SubCell"/>
</dbReference>
<accession>A0A8X8RH68</accession>
<sequence>MPQMMPMSWLTMFIIFSATLVLFASMNFYTKIMKTKTTTKKTATMKTLNWKW</sequence>
<dbReference type="GO" id="GO:0015078">
    <property type="term" value="F:proton transmembrane transporter activity"/>
    <property type="evidence" value="ECO:0007669"/>
    <property type="project" value="InterPro"/>
</dbReference>
<evidence type="ECO:0000256" key="12">
    <source>
        <dbReference type="RuleBase" id="RU003661"/>
    </source>
</evidence>
<evidence type="ECO:0000256" key="2">
    <source>
        <dbReference type="ARBA" id="ARBA00008892"/>
    </source>
</evidence>
<evidence type="ECO:0000256" key="11">
    <source>
        <dbReference type="ARBA" id="ARBA00023136"/>
    </source>
</evidence>
<protein>
    <recommendedName>
        <fullName evidence="12">ATP synthase complex subunit 8</fullName>
    </recommendedName>
</protein>
<evidence type="ECO:0000256" key="4">
    <source>
        <dbReference type="ARBA" id="ARBA00022448"/>
    </source>
</evidence>
<evidence type="ECO:0000256" key="1">
    <source>
        <dbReference type="ARBA" id="ARBA00004304"/>
    </source>
</evidence>
<geneLocation type="mitochondrion" evidence="14"/>
<keyword evidence="6 12" id="KW-0812">Transmembrane</keyword>
<keyword evidence="7 12" id="KW-0375">Hydrogen ion transport</keyword>
<evidence type="ECO:0000256" key="6">
    <source>
        <dbReference type="ARBA" id="ARBA00022692"/>
    </source>
</evidence>
<evidence type="ECO:0000256" key="7">
    <source>
        <dbReference type="ARBA" id="ARBA00022781"/>
    </source>
</evidence>
<feature type="transmembrane region" description="Helical" evidence="13">
    <location>
        <begin position="6"/>
        <end position="30"/>
    </location>
</feature>
<dbReference type="GO" id="GO:0015986">
    <property type="term" value="P:proton motive force-driven ATP synthesis"/>
    <property type="evidence" value="ECO:0007669"/>
    <property type="project" value="InterPro"/>
</dbReference>